<name>A0A2N1LFV6_9GLOM</name>
<comment type="caution">
    <text evidence="1">The sequence shown here is derived from an EMBL/GenBank/DDBJ whole genome shotgun (WGS) entry which is preliminary data.</text>
</comment>
<organism evidence="1 2">
    <name type="scientific">Rhizophagus irregularis</name>
    <dbReference type="NCBI Taxonomy" id="588596"/>
    <lineage>
        <taxon>Eukaryota</taxon>
        <taxon>Fungi</taxon>
        <taxon>Fungi incertae sedis</taxon>
        <taxon>Mucoromycota</taxon>
        <taxon>Glomeromycotina</taxon>
        <taxon>Glomeromycetes</taxon>
        <taxon>Glomerales</taxon>
        <taxon>Glomeraceae</taxon>
        <taxon>Rhizophagus</taxon>
    </lineage>
</organism>
<accession>A0A2N1LFV6</accession>
<evidence type="ECO:0000313" key="1">
    <source>
        <dbReference type="EMBL" id="PKK48259.1"/>
    </source>
</evidence>
<dbReference type="EMBL" id="LLXL01008673">
    <property type="protein sequence ID" value="PKK48259.1"/>
    <property type="molecule type" value="Genomic_DNA"/>
</dbReference>
<reference evidence="1 2" key="1">
    <citation type="submission" date="2016-04" db="EMBL/GenBank/DDBJ databases">
        <title>Genome analyses suggest a sexual origin of heterokaryosis in a supposedly ancient asexual fungus.</title>
        <authorList>
            <person name="Ropars J."/>
            <person name="Sedzielewska K."/>
            <person name="Noel J."/>
            <person name="Charron P."/>
            <person name="Farinelli L."/>
            <person name="Marton T."/>
            <person name="Kruger M."/>
            <person name="Pelin A."/>
            <person name="Brachmann A."/>
            <person name="Corradi N."/>
        </authorList>
    </citation>
    <scope>NUCLEOTIDE SEQUENCE [LARGE SCALE GENOMIC DNA]</scope>
    <source>
        <strain evidence="1 2">C2</strain>
    </source>
</reference>
<gene>
    <name evidence="1" type="ORF">RhiirC2_803568</name>
</gene>
<evidence type="ECO:0000313" key="2">
    <source>
        <dbReference type="Proteomes" id="UP000233469"/>
    </source>
</evidence>
<sequence length="117" mass="13857">MVLTSFIEDYYQKMSLKLLGLSDLERRKGEMFYELQRRQDIEKAKNDELAGYIHPMTPHEGAVIQRSTDVIIQERLQEMLKAQAMELTKNFQAQFKKLQAFKPVRNPPVYRQQIKPI</sequence>
<dbReference type="AlphaFoldDB" id="A0A2N1LFV6"/>
<dbReference type="VEuPathDB" id="FungiDB:RhiirA1_472727"/>
<protein>
    <submittedName>
        <fullName evidence="1">Uncharacterized protein</fullName>
    </submittedName>
</protein>
<reference evidence="1 2" key="2">
    <citation type="submission" date="2017-10" db="EMBL/GenBank/DDBJ databases">
        <title>Extensive intraspecific genome diversity in a model arbuscular mycorrhizal fungus.</title>
        <authorList>
            <person name="Chen E.C.H."/>
            <person name="Morin E."/>
            <person name="Baudet D."/>
            <person name="Noel J."/>
            <person name="Ndikumana S."/>
            <person name="Charron P."/>
            <person name="St-Onge C."/>
            <person name="Giorgi J."/>
            <person name="Grigoriev I.V."/>
            <person name="Roux C."/>
            <person name="Martin F.M."/>
            <person name="Corradi N."/>
        </authorList>
    </citation>
    <scope>NUCLEOTIDE SEQUENCE [LARGE SCALE GENOMIC DNA]</scope>
    <source>
        <strain evidence="1 2">C2</strain>
    </source>
</reference>
<proteinExistence type="predicted"/>
<dbReference type="Proteomes" id="UP000233469">
    <property type="component" value="Unassembled WGS sequence"/>
</dbReference>